<keyword evidence="3" id="KW-1185">Reference proteome</keyword>
<dbReference type="EMBL" id="JADYXP020000005">
    <property type="protein sequence ID" value="KAL0124147.1"/>
    <property type="molecule type" value="Genomic_DNA"/>
</dbReference>
<dbReference type="AlphaFoldDB" id="A0AAW2GCE7"/>
<protein>
    <submittedName>
        <fullName evidence="2">Uncharacterized protein</fullName>
    </submittedName>
</protein>
<reference evidence="2 3" key="1">
    <citation type="submission" date="2023-03" db="EMBL/GenBank/DDBJ databases">
        <title>High recombination rates correlate with genetic variation in Cardiocondyla obscurior ants.</title>
        <authorList>
            <person name="Errbii M."/>
        </authorList>
    </citation>
    <scope>NUCLEOTIDE SEQUENCE [LARGE SCALE GENOMIC DNA]</scope>
    <source>
        <strain evidence="2">Alpha-2009</strain>
        <tissue evidence="2">Whole body</tissue>
    </source>
</reference>
<organism evidence="2 3">
    <name type="scientific">Cardiocondyla obscurior</name>
    <dbReference type="NCBI Taxonomy" id="286306"/>
    <lineage>
        <taxon>Eukaryota</taxon>
        <taxon>Metazoa</taxon>
        <taxon>Ecdysozoa</taxon>
        <taxon>Arthropoda</taxon>
        <taxon>Hexapoda</taxon>
        <taxon>Insecta</taxon>
        <taxon>Pterygota</taxon>
        <taxon>Neoptera</taxon>
        <taxon>Endopterygota</taxon>
        <taxon>Hymenoptera</taxon>
        <taxon>Apocrita</taxon>
        <taxon>Aculeata</taxon>
        <taxon>Formicoidea</taxon>
        <taxon>Formicidae</taxon>
        <taxon>Myrmicinae</taxon>
        <taxon>Cardiocondyla</taxon>
    </lineage>
</organism>
<gene>
    <name evidence="2" type="ORF">PUN28_006163</name>
</gene>
<proteinExistence type="predicted"/>
<name>A0AAW2GCE7_9HYME</name>
<feature type="region of interest" description="Disordered" evidence="1">
    <location>
        <begin position="1"/>
        <end position="47"/>
    </location>
</feature>
<feature type="compositionally biased region" description="Polar residues" evidence="1">
    <location>
        <begin position="31"/>
        <end position="42"/>
    </location>
</feature>
<evidence type="ECO:0000313" key="3">
    <source>
        <dbReference type="Proteomes" id="UP001430953"/>
    </source>
</evidence>
<dbReference type="Proteomes" id="UP001430953">
    <property type="component" value="Unassembled WGS sequence"/>
</dbReference>
<evidence type="ECO:0000313" key="2">
    <source>
        <dbReference type="EMBL" id="KAL0124147.1"/>
    </source>
</evidence>
<evidence type="ECO:0000256" key="1">
    <source>
        <dbReference type="SAM" id="MobiDB-lite"/>
    </source>
</evidence>
<comment type="caution">
    <text evidence="2">The sequence shown here is derived from an EMBL/GenBank/DDBJ whole genome shotgun (WGS) entry which is preliminary data.</text>
</comment>
<accession>A0AAW2GCE7</accession>
<sequence length="169" mass="19596">MKNQHMDTTSDDKETDFVPNNTPVIHEDQLHNLNTKNSPSQKSNKRKIPLFSSETATNFNSDSKKTKRSCVVRGIPLDMLQAKIINKIKERNPHLHPVRAEKLKKRPYIDDYVNVLTVANMVSLKSSVSHQQYVLIVDRSAMKFEKTQRFYVSYQLNALTAKIRIKVWI</sequence>
<feature type="compositionally biased region" description="Basic and acidic residues" evidence="1">
    <location>
        <begin position="1"/>
        <end position="16"/>
    </location>
</feature>